<reference evidence="10 11" key="1">
    <citation type="journal article" date="2018" name="BMC Genomics">
        <title>The genome of Naegleria lovaniensis, the basis for a comparative approach to unravel pathogenicity factors of the human pathogenic amoeba N. fowleri.</title>
        <authorList>
            <person name="Liechti N."/>
            <person name="Schurch N."/>
            <person name="Bruggmann R."/>
            <person name="Wittwer M."/>
        </authorList>
    </citation>
    <scope>NUCLEOTIDE SEQUENCE [LARGE SCALE GENOMIC DNA]</scope>
    <source>
        <strain evidence="10 11">ATCC 30569</strain>
    </source>
</reference>
<keyword evidence="11" id="KW-1185">Reference proteome</keyword>
<evidence type="ECO:0000313" key="10">
    <source>
        <dbReference type="EMBL" id="KAG2392479.1"/>
    </source>
</evidence>
<evidence type="ECO:0000256" key="7">
    <source>
        <dbReference type="ARBA" id="ARBA00023212"/>
    </source>
</evidence>
<proteinExistence type="predicted"/>
<keyword evidence="8" id="KW-0966">Cell projection</keyword>
<comment type="caution">
    <text evidence="10">The sequence shown here is derived from an EMBL/GenBank/DDBJ whole genome shotgun (WGS) entry which is preliminary data.</text>
</comment>
<dbReference type="Pfam" id="PF02493">
    <property type="entry name" value="MORN"/>
    <property type="match status" value="7"/>
</dbReference>
<feature type="compositionally biased region" description="Polar residues" evidence="9">
    <location>
        <begin position="732"/>
        <end position="751"/>
    </location>
</feature>
<dbReference type="InterPro" id="IPR003409">
    <property type="entry name" value="MORN"/>
</dbReference>
<evidence type="ECO:0000256" key="9">
    <source>
        <dbReference type="SAM" id="MobiDB-lite"/>
    </source>
</evidence>
<dbReference type="RefSeq" id="XP_044554373.1">
    <property type="nucleotide sequence ID" value="XM_044688530.1"/>
</dbReference>
<evidence type="ECO:0000256" key="1">
    <source>
        <dbReference type="ARBA" id="ARBA00004230"/>
    </source>
</evidence>
<dbReference type="EMBL" id="PYSW02000005">
    <property type="protein sequence ID" value="KAG2392479.1"/>
    <property type="molecule type" value="Genomic_DNA"/>
</dbReference>
<dbReference type="GeneID" id="68105185"/>
<evidence type="ECO:0000313" key="11">
    <source>
        <dbReference type="Proteomes" id="UP000816034"/>
    </source>
</evidence>
<evidence type="ECO:0000256" key="5">
    <source>
        <dbReference type="ARBA" id="ARBA00022846"/>
    </source>
</evidence>
<feature type="region of interest" description="Disordered" evidence="9">
    <location>
        <begin position="730"/>
        <end position="759"/>
    </location>
</feature>
<evidence type="ECO:0000256" key="4">
    <source>
        <dbReference type="ARBA" id="ARBA00022737"/>
    </source>
</evidence>
<dbReference type="PANTHER" id="PTHR46613">
    <property type="entry name" value="RADIAL SPOKE HEAD 10 HOMOLOG B-RELATED"/>
    <property type="match status" value="1"/>
</dbReference>
<evidence type="ECO:0000256" key="6">
    <source>
        <dbReference type="ARBA" id="ARBA00023069"/>
    </source>
</evidence>
<keyword evidence="3" id="KW-0963">Cytoplasm</keyword>
<protein>
    <submittedName>
        <fullName evidence="10">Uncharacterized protein</fullName>
    </submittedName>
</protein>
<gene>
    <name evidence="10" type="ORF">C9374_012731</name>
</gene>
<dbReference type="Proteomes" id="UP000816034">
    <property type="component" value="Unassembled WGS sequence"/>
</dbReference>
<accession>A0AA88H2J4</accession>
<keyword evidence="5" id="KW-0282">Flagellum</keyword>
<dbReference type="GO" id="GO:0005930">
    <property type="term" value="C:axoneme"/>
    <property type="evidence" value="ECO:0007669"/>
    <property type="project" value="UniProtKB-SubCell"/>
</dbReference>
<name>A0AA88H2J4_NAELO</name>
<dbReference type="AlphaFoldDB" id="A0AA88H2J4"/>
<dbReference type="SMART" id="SM00698">
    <property type="entry name" value="MORN"/>
    <property type="match status" value="7"/>
</dbReference>
<keyword evidence="4" id="KW-0677">Repeat</keyword>
<evidence type="ECO:0000256" key="8">
    <source>
        <dbReference type="ARBA" id="ARBA00023273"/>
    </source>
</evidence>
<evidence type="ECO:0000256" key="2">
    <source>
        <dbReference type="ARBA" id="ARBA00004430"/>
    </source>
</evidence>
<comment type="subcellular location">
    <subcellularLocation>
        <location evidence="1">Cell projection</location>
        <location evidence="1">Cilium</location>
        <location evidence="1">Flagellum</location>
    </subcellularLocation>
    <subcellularLocation>
        <location evidence="2">Cytoplasm</location>
        <location evidence="2">Cytoskeleton</location>
        <location evidence="2">Cilium axoneme</location>
    </subcellularLocation>
</comment>
<organism evidence="10 11">
    <name type="scientific">Naegleria lovaniensis</name>
    <name type="common">Amoeba</name>
    <dbReference type="NCBI Taxonomy" id="51637"/>
    <lineage>
        <taxon>Eukaryota</taxon>
        <taxon>Discoba</taxon>
        <taxon>Heterolobosea</taxon>
        <taxon>Tetramitia</taxon>
        <taxon>Eutetramitia</taxon>
        <taxon>Vahlkampfiidae</taxon>
        <taxon>Naegleria</taxon>
    </lineage>
</organism>
<dbReference type="SUPFAM" id="SSF82185">
    <property type="entry name" value="Histone H3 K4-specific methyltransferase SET7/9 N-terminal domain"/>
    <property type="match status" value="3"/>
</dbReference>
<feature type="compositionally biased region" description="Low complexity" evidence="9">
    <location>
        <begin position="27"/>
        <end position="40"/>
    </location>
</feature>
<keyword evidence="6" id="KW-0969">Cilium</keyword>
<dbReference type="PANTHER" id="PTHR46613:SF1">
    <property type="entry name" value="RADIAL SPOKE HEAD 10 HOMOLOG B-RELATED"/>
    <property type="match status" value="1"/>
</dbReference>
<sequence length="966" mass="109433">MSTSAEPSIDLVAVLDRTSRLGLMRGNSSNSKTRSSSTNQTKKHEDTFEEPEEEFSIPNANKNKILKKYSAAGKVPSVLATLSSRPSSSSSQVTRNESTKLDAKILDSIFQYQGERDASSNGIYHGQGQLILPMCSSTILHNGKSSSVASSIKLNNSQLFGPKQSSHQDLSASIGCLTSVTKKPEMNSHQQNTLTQHDHHLMDEMPLIEEECHIAINSPQNFYSNTNTMNYEFTYEGKFENGFMNDNEGKFEFKYADRKGPTYVGSIENNCFNGPCKITWDDGSIYEGEVKNGLRDGYGTYTSGDLLSKYEGYWKQGQRHGKGIMYYSADEKYEGNFTHNKRHGYGVMHYKSGNYYEGEWKENKRCGYGVMHWTTDPLEIYEGEWLNDLPQGNGKHTYLQASGKKCNYYEGTFIEGKREGQGTFHYADGSSYTGEWFNNLKHGEGVFYYLNGSMQKGVWKEDKLHVPHSSESSVSSNIQATVDRVVPNPNATQSSSGVLTTPLIELYINDLLLKVDGSFDELNKIYSLVQRNIRKFKKIFAHYCKYGLDPLCVKKNMQMTKDISINPRISIQGILNLNDTSEEMTSNEMKLFLSRDNRMTMVQFWKFAQDFGILCENMNCAQIDRIFIFVTTQSSAERNLKLSKTENSILPDTNSTVVDYAVKPTVSKKQPSVQATPTMRFREFVESTIRIGAELYRNIQNGTSTVCERFRYMLDEKINCQTSMVPSELASARSTSNESVTSKATSQILPNSTTTTTTPMTSTLVNNVNLTASTKTTITTTSSSTVVDTKSLLVPTQMISSETILSNTVQKELEKYKDSLKAIFSYYGRYEGGGYVTYAEEEEWHGTTPKKIETMTVKQFLRMLKDLLVMDPKLLSMHDVIKCFEDMYPDIVTLEPHESLEDLRKRRIDAIITREMIIEDYMEALRKCLTKRLLTKLNQGEMEEEIFTKEACLILGSMTKRFERKP</sequence>
<evidence type="ECO:0000256" key="3">
    <source>
        <dbReference type="ARBA" id="ARBA00022490"/>
    </source>
</evidence>
<feature type="region of interest" description="Disordered" evidence="9">
    <location>
        <begin position="20"/>
        <end position="54"/>
    </location>
</feature>
<dbReference type="GO" id="GO:0031514">
    <property type="term" value="C:motile cilium"/>
    <property type="evidence" value="ECO:0007669"/>
    <property type="project" value="UniProtKB-SubCell"/>
</dbReference>
<dbReference type="Gene3D" id="2.20.110.10">
    <property type="entry name" value="Histone H3 K4-specific methyltransferase SET7/9 N-terminal domain"/>
    <property type="match status" value="4"/>
</dbReference>
<keyword evidence="7" id="KW-0206">Cytoskeleton</keyword>